<sequence length="50" mass="5280">MVSSPITDSTRYSPGVLATMPVSVEACPVNHSLAKLQYDAASRFAPNEAV</sequence>
<accession>F8H2S5</accession>
<evidence type="ECO:0000313" key="1">
    <source>
        <dbReference type="EMBL" id="AEJ04581.1"/>
    </source>
</evidence>
<gene>
    <name evidence="1" type="ordered locus">PSTAB_1300</name>
</gene>
<dbReference type="AlphaFoldDB" id="F8H2S5"/>
<reference evidence="1 2" key="1">
    <citation type="journal article" date="2011" name="J. Bacteriol.">
        <title>Complete Genome Sequence of the Type Strain Pseudomonas stutzeri CGMCC 1.1803.</title>
        <authorList>
            <person name="Chen M."/>
            <person name="Yan Y."/>
            <person name="Zhang W."/>
            <person name="Lu W."/>
            <person name="Wang J."/>
            <person name="Ping S."/>
            <person name="Lin M."/>
        </authorList>
    </citation>
    <scope>NUCLEOTIDE SEQUENCE [LARGE SCALE GENOMIC DNA]</scope>
    <source>
        <strain evidence="2">ATCC 17588 / DSM 5190 / CCUG 11256 / JCM 5965 / LMG 11199 / NCIMB 11358 / Stanier 221</strain>
    </source>
</reference>
<dbReference type="Proteomes" id="UP000008932">
    <property type="component" value="Chromosome"/>
</dbReference>
<reference key="2">
    <citation type="submission" date="2011-06" db="EMBL/GenBank/DDBJ databases">
        <title>Complete Genome Sequence of Pseudomonas stutzeri Strain CGMCC 1.1803.</title>
        <authorList>
            <person name="Yan Y."/>
            <person name="Chen M."/>
            <person name="Lu W."/>
            <person name="Zhang W."/>
            <person name="Ping S."/>
            <person name="Lin M."/>
        </authorList>
    </citation>
    <scope>NUCLEOTIDE SEQUENCE</scope>
    <source>
        <strain>ATCC 17588</strain>
    </source>
</reference>
<proteinExistence type="predicted"/>
<protein>
    <submittedName>
        <fullName evidence="1">Uncharacterized protein</fullName>
    </submittedName>
</protein>
<evidence type="ECO:0000313" key="2">
    <source>
        <dbReference type="Proteomes" id="UP000008932"/>
    </source>
</evidence>
<dbReference type="KEGG" id="psz:PSTAB_1300"/>
<dbReference type="HOGENOM" id="CLU_3121794_0_0_6"/>
<reference evidence="2" key="3">
    <citation type="submission" date="2011-06" db="EMBL/GenBank/DDBJ databases">
        <title>Complete genome sequence of Pseudomonas stutzeri strain CGMCC 1.1803.</title>
        <authorList>
            <person name="Yan Y."/>
            <person name="Chen M."/>
            <person name="Lu W."/>
            <person name="Zhang W."/>
            <person name="Ping S."/>
            <person name="Lin M."/>
        </authorList>
    </citation>
    <scope>NUCLEOTIDE SEQUENCE [LARGE SCALE GENOMIC DNA]</scope>
    <source>
        <strain evidence="2">ATCC 17588 / DSM 5190 / CCUG 11256 / JCM 5965 / LMG 11199 / NCIMB 11358 / Stanier 221</strain>
    </source>
</reference>
<name>F8H2S5_STUS2</name>
<dbReference type="EMBL" id="CP002881">
    <property type="protein sequence ID" value="AEJ04581.1"/>
    <property type="molecule type" value="Genomic_DNA"/>
</dbReference>
<organism evidence="1 2">
    <name type="scientific">Stutzerimonas stutzeri (strain ATCC 17588 / DSM 5190 / CCUG 11256 / JCM 5965 / LMG 11199 / NBRC 14165 / NCIMB 11358 / Stanier 221)</name>
    <name type="common">Pseudomonas stutzeri</name>
    <dbReference type="NCBI Taxonomy" id="96563"/>
    <lineage>
        <taxon>Bacteria</taxon>
        <taxon>Pseudomonadati</taxon>
        <taxon>Pseudomonadota</taxon>
        <taxon>Gammaproteobacteria</taxon>
        <taxon>Pseudomonadales</taxon>
        <taxon>Pseudomonadaceae</taxon>
        <taxon>Stutzerimonas</taxon>
    </lineage>
</organism>